<organism evidence="2 3">
    <name type="scientific">Thermocatellispora tengchongensis</name>
    <dbReference type="NCBI Taxonomy" id="1073253"/>
    <lineage>
        <taxon>Bacteria</taxon>
        <taxon>Bacillati</taxon>
        <taxon>Actinomycetota</taxon>
        <taxon>Actinomycetes</taxon>
        <taxon>Streptosporangiales</taxon>
        <taxon>Streptosporangiaceae</taxon>
        <taxon>Thermocatellispora</taxon>
    </lineage>
</organism>
<protein>
    <submittedName>
        <fullName evidence="2">Uncharacterized protein</fullName>
    </submittedName>
</protein>
<sequence>MPEAAARGTAQGALLRPVLWSLLVLSGAVNTVVSAADVNVVVSVLFGLATVGCAAGLIVHHYRFRRR</sequence>
<comment type="caution">
    <text evidence="2">The sequence shown here is derived from an EMBL/GenBank/DDBJ whole genome shotgun (WGS) entry which is preliminary data.</text>
</comment>
<name>A0A840NRT5_9ACTN</name>
<dbReference type="AlphaFoldDB" id="A0A840NRT5"/>
<evidence type="ECO:0000313" key="3">
    <source>
        <dbReference type="Proteomes" id="UP000578449"/>
    </source>
</evidence>
<dbReference type="Proteomes" id="UP000578449">
    <property type="component" value="Unassembled WGS sequence"/>
</dbReference>
<gene>
    <name evidence="2" type="ORF">HNP84_001060</name>
</gene>
<keyword evidence="1" id="KW-0812">Transmembrane</keyword>
<dbReference type="RefSeq" id="WP_185048477.1">
    <property type="nucleotide sequence ID" value="NZ_BAABIX010000023.1"/>
</dbReference>
<keyword evidence="1" id="KW-0472">Membrane</keyword>
<keyword evidence="3" id="KW-1185">Reference proteome</keyword>
<feature type="transmembrane region" description="Helical" evidence="1">
    <location>
        <begin position="12"/>
        <end position="32"/>
    </location>
</feature>
<proteinExistence type="predicted"/>
<keyword evidence="1" id="KW-1133">Transmembrane helix</keyword>
<evidence type="ECO:0000313" key="2">
    <source>
        <dbReference type="EMBL" id="MBB5131354.1"/>
    </source>
</evidence>
<evidence type="ECO:0000256" key="1">
    <source>
        <dbReference type="SAM" id="Phobius"/>
    </source>
</evidence>
<feature type="transmembrane region" description="Helical" evidence="1">
    <location>
        <begin position="38"/>
        <end position="59"/>
    </location>
</feature>
<accession>A0A840NRT5</accession>
<dbReference type="EMBL" id="JACHGN010000002">
    <property type="protein sequence ID" value="MBB5131354.1"/>
    <property type="molecule type" value="Genomic_DNA"/>
</dbReference>
<reference evidence="2 3" key="1">
    <citation type="submission" date="2020-08" db="EMBL/GenBank/DDBJ databases">
        <title>Genomic Encyclopedia of Type Strains, Phase IV (KMG-IV): sequencing the most valuable type-strain genomes for metagenomic binning, comparative biology and taxonomic classification.</title>
        <authorList>
            <person name="Goeker M."/>
        </authorList>
    </citation>
    <scope>NUCLEOTIDE SEQUENCE [LARGE SCALE GENOMIC DNA]</scope>
    <source>
        <strain evidence="2 3">DSM 45615</strain>
    </source>
</reference>